<keyword evidence="3" id="KW-0808">Transferase</keyword>
<accession>A0A660SK69</accession>
<feature type="compositionally biased region" description="Basic and acidic residues" evidence="1">
    <location>
        <begin position="207"/>
        <end position="220"/>
    </location>
</feature>
<reference evidence="3 4" key="1">
    <citation type="submission" date="2018-06" db="EMBL/GenBank/DDBJ databases">
        <title>Extensive metabolic versatility and redundancy in microbially diverse, dynamic hydrothermal sediments.</title>
        <authorList>
            <person name="Dombrowski N."/>
            <person name="Teske A."/>
            <person name="Baker B.J."/>
        </authorList>
    </citation>
    <scope>NUCLEOTIDE SEQUENCE [LARGE SCALE GENOMIC DNA]</scope>
    <source>
        <strain evidence="3">B36_G15</strain>
    </source>
</reference>
<dbReference type="GO" id="GO:0002949">
    <property type="term" value="P:tRNA threonylcarbamoyladenosine modification"/>
    <property type="evidence" value="ECO:0007669"/>
    <property type="project" value="InterPro"/>
</dbReference>
<dbReference type="GO" id="GO:0005829">
    <property type="term" value="C:cytosol"/>
    <property type="evidence" value="ECO:0007669"/>
    <property type="project" value="TreeGrafter"/>
</dbReference>
<protein>
    <submittedName>
        <fullName evidence="3">tRNA (Adenosine(37)-N6)-threonylcarbamoyltransferase complex dimerization subunit type 1 TsaB</fullName>
    </submittedName>
</protein>
<dbReference type="Gene3D" id="3.30.420.40">
    <property type="match status" value="2"/>
</dbReference>
<gene>
    <name evidence="3" type="primary">tsaB</name>
    <name evidence="3" type="ORF">DRP53_05375</name>
</gene>
<evidence type="ECO:0000313" key="3">
    <source>
        <dbReference type="EMBL" id="RKX70350.1"/>
    </source>
</evidence>
<proteinExistence type="predicted"/>
<dbReference type="EMBL" id="QNBE01000042">
    <property type="protein sequence ID" value="RKX70350.1"/>
    <property type="molecule type" value="Genomic_DNA"/>
</dbReference>
<dbReference type="AlphaFoldDB" id="A0A660SK69"/>
<feature type="region of interest" description="Disordered" evidence="1">
    <location>
        <begin position="207"/>
        <end position="230"/>
    </location>
</feature>
<comment type="caution">
    <text evidence="3">The sequence shown here is derived from an EMBL/GenBank/DDBJ whole genome shotgun (WGS) entry which is preliminary data.</text>
</comment>
<dbReference type="PANTHER" id="PTHR11735">
    <property type="entry name" value="TRNA N6-ADENOSINE THREONYLCARBAMOYLTRANSFERASE"/>
    <property type="match status" value="1"/>
</dbReference>
<dbReference type="InterPro" id="IPR022496">
    <property type="entry name" value="T6A_TsaB"/>
</dbReference>
<sequence length="230" mass="25313">MLILGVDTSNIFLSFAIERDGALIFTYSEKVPMRHSEVMFLRLRELMHQLDIEFSSLDRIGVSIGPGMFTGLRVGLALAKGIAYSHSIPVVPVNTLDALAHPYLSLYRTVIPITDARRGLLYAAVYQDGGRDSDYLLVTPEGLKDLIPEGALLLGDGLIRYPELVKEGVVIPDPNPIHPEAKTICHLARIGEPVSIDTLEPFYLKKSDAEIDHPEGDETRGPGTGPRDRK</sequence>
<feature type="domain" description="Gcp-like" evidence="2">
    <location>
        <begin position="33"/>
        <end position="134"/>
    </location>
</feature>
<dbReference type="Proteomes" id="UP000268469">
    <property type="component" value="Unassembled WGS sequence"/>
</dbReference>
<evidence type="ECO:0000313" key="4">
    <source>
        <dbReference type="Proteomes" id="UP000268469"/>
    </source>
</evidence>
<organism evidence="3 4">
    <name type="scientific">candidate division WOR-3 bacterium</name>
    <dbReference type="NCBI Taxonomy" id="2052148"/>
    <lineage>
        <taxon>Bacteria</taxon>
        <taxon>Bacteria division WOR-3</taxon>
    </lineage>
</organism>
<name>A0A660SK69_UNCW3</name>
<dbReference type="SUPFAM" id="SSF53067">
    <property type="entry name" value="Actin-like ATPase domain"/>
    <property type="match status" value="2"/>
</dbReference>
<dbReference type="PANTHER" id="PTHR11735:SF11">
    <property type="entry name" value="TRNA THREONYLCARBAMOYLADENOSINE BIOSYNTHESIS PROTEIN TSAB"/>
    <property type="match status" value="1"/>
</dbReference>
<dbReference type="NCBIfam" id="TIGR03725">
    <property type="entry name" value="T6A_YeaZ"/>
    <property type="match status" value="1"/>
</dbReference>
<evidence type="ECO:0000259" key="2">
    <source>
        <dbReference type="Pfam" id="PF00814"/>
    </source>
</evidence>
<dbReference type="InterPro" id="IPR043129">
    <property type="entry name" value="ATPase_NBD"/>
</dbReference>
<dbReference type="GO" id="GO:0016740">
    <property type="term" value="F:transferase activity"/>
    <property type="evidence" value="ECO:0007669"/>
    <property type="project" value="UniProtKB-KW"/>
</dbReference>
<dbReference type="CDD" id="cd24032">
    <property type="entry name" value="ASKHA_NBD_TsaB"/>
    <property type="match status" value="1"/>
</dbReference>
<dbReference type="Pfam" id="PF00814">
    <property type="entry name" value="TsaD"/>
    <property type="match status" value="1"/>
</dbReference>
<dbReference type="InterPro" id="IPR000905">
    <property type="entry name" value="Gcp-like_dom"/>
</dbReference>
<evidence type="ECO:0000256" key="1">
    <source>
        <dbReference type="SAM" id="MobiDB-lite"/>
    </source>
</evidence>